<protein>
    <submittedName>
        <fullName evidence="1">Uncharacterized protein</fullName>
    </submittedName>
</protein>
<dbReference type="SUPFAM" id="SSF69318">
    <property type="entry name" value="Integrin alpha N-terminal domain"/>
    <property type="match status" value="1"/>
</dbReference>
<name>A0A1M7LPC5_9BACT</name>
<proteinExistence type="predicted"/>
<dbReference type="STRING" id="1419482.SAMN05444266_11169"/>
<dbReference type="EMBL" id="FRBL01000011">
    <property type="protein sequence ID" value="SHM80009.1"/>
    <property type="molecule type" value="Genomic_DNA"/>
</dbReference>
<evidence type="ECO:0000313" key="2">
    <source>
        <dbReference type="Proteomes" id="UP000184420"/>
    </source>
</evidence>
<dbReference type="OrthoDB" id="5348860at2"/>
<organism evidence="1 2">
    <name type="scientific">Chitinophaga jiangningensis</name>
    <dbReference type="NCBI Taxonomy" id="1419482"/>
    <lineage>
        <taxon>Bacteria</taxon>
        <taxon>Pseudomonadati</taxon>
        <taxon>Bacteroidota</taxon>
        <taxon>Chitinophagia</taxon>
        <taxon>Chitinophagales</taxon>
        <taxon>Chitinophagaceae</taxon>
        <taxon>Chitinophaga</taxon>
    </lineage>
</organism>
<dbReference type="RefSeq" id="WP_073086651.1">
    <property type="nucleotide sequence ID" value="NZ_FRBL01000011.1"/>
</dbReference>
<dbReference type="InterPro" id="IPR028994">
    <property type="entry name" value="Integrin_alpha_N"/>
</dbReference>
<reference evidence="1 2" key="1">
    <citation type="submission" date="2016-11" db="EMBL/GenBank/DDBJ databases">
        <authorList>
            <person name="Jaros S."/>
            <person name="Januszkiewicz K."/>
            <person name="Wedrychowicz H."/>
        </authorList>
    </citation>
    <scope>NUCLEOTIDE SEQUENCE [LARGE SCALE GENOMIC DNA]</scope>
    <source>
        <strain evidence="1 2">DSM 27406</strain>
    </source>
</reference>
<dbReference type="AlphaFoldDB" id="A0A1M7LPC5"/>
<evidence type="ECO:0000313" key="1">
    <source>
        <dbReference type="EMBL" id="SHM80009.1"/>
    </source>
</evidence>
<dbReference type="Proteomes" id="UP000184420">
    <property type="component" value="Unassembled WGS sequence"/>
</dbReference>
<gene>
    <name evidence="1" type="ORF">SAMN05444266_11169</name>
</gene>
<dbReference type="PROSITE" id="PS51257">
    <property type="entry name" value="PROKAR_LIPOPROTEIN"/>
    <property type="match status" value="1"/>
</dbReference>
<keyword evidence="2" id="KW-1185">Reference proteome</keyword>
<sequence length="192" mass="20249">MKKVLIGIGMLSAVLVACQPNVGAEKADSTTDTIAGTENVVPAVTDTLQPVAEKVTAVLQKLYADDLSKQLIDSNSRRFNIAVADLNNDGSNEIFVKLNGGYFCGSGGCTVLLLNDQGTVITKFTVTDTPVSVSANLTNGWKDLLLPSNGKIHVVKYNGKAYPSNPSMQPAAGKEVTTAVPLLDNPAMSYNF</sequence>
<accession>A0A1M7LPC5</accession>